<feature type="domain" description="PA" evidence="3">
    <location>
        <begin position="188"/>
        <end position="276"/>
    </location>
</feature>
<keyword evidence="5" id="KW-0645">Protease</keyword>
<evidence type="ECO:0000313" key="6">
    <source>
        <dbReference type="Proteomes" id="UP000237983"/>
    </source>
</evidence>
<reference evidence="5 6" key="1">
    <citation type="submission" date="2018-03" db="EMBL/GenBank/DDBJ databases">
        <title>Genomic Encyclopedia of Type Strains, Phase III (KMG-III): the genomes of soil and plant-associated and newly described type strains.</title>
        <authorList>
            <person name="Whitman W."/>
        </authorList>
    </citation>
    <scope>NUCLEOTIDE SEQUENCE [LARGE SCALE GENOMIC DNA]</scope>
    <source>
        <strain evidence="5 6">CGMCC 1.12484</strain>
    </source>
</reference>
<organism evidence="5 6">
    <name type="scientific">Glaciihabitans tibetensis</name>
    <dbReference type="NCBI Taxonomy" id="1266600"/>
    <lineage>
        <taxon>Bacteria</taxon>
        <taxon>Bacillati</taxon>
        <taxon>Actinomycetota</taxon>
        <taxon>Actinomycetes</taxon>
        <taxon>Micrococcales</taxon>
        <taxon>Microbacteriaceae</taxon>
        <taxon>Glaciihabitans</taxon>
    </lineage>
</organism>
<dbReference type="GO" id="GO:0008235">
    <property type="term" value="F:metalloexopeptidase activity"/>
    <property type="evidence" value="ECO:0007669"/>
    <property type="project" value="InterPro"/>
</dbReference>
<dbReference type="Pfam" id="PF02225">
    <property type="entry name" value="PA"/>
    <property type="match status" value="1"/>
</dbReference>
<feature type="region of interest" description="Disordered" evidence="1">
    <location>
        <begin position="1"/>
        <end position="21"/>
    </location>
</feature>
<dbReference type="PANTHER" id="PTHR12147">
    <property type="entry name" value="METALLOPEPTIDASE M28 FAMILY MEMBER"/>
    <property type="match status" value="1"/>
</dbReference>
<proteinExistence type="predicted"/>
<name>A0A2T0VEH3_9MICO</name>
<feature type="domain" description="Peptidase M28" evidence="4">
    <location>
        <begin position="299"/>
        <end position="516"/>
    </location>
</feature>
<evidence type="ECO:0000256" key="1">
    <source>
        <dbReference type="SAM" id="MobiDB-lite"/>
    </source>
</evidence>
<comment type="caution">
    <text evidence="5">The sequence shown here is derived from an EMBL/GenBank/DDBJ whole genome shotgun (WGS) entry which is preliminary data.</text>
</comment>
<feature type="transmembrane region" description="Helical" evidence="2">
    <location>
        <begin position="33"/>
        <end position="55"/>
    </location>
</feature>
<evidence type="ECO:0000259" key="4">
    <source>
        <dbReference type="Pfam" id="PF04389"/>
    </source>
</evidence>
<dbReference type="SUPFAM" id="SSF53187">
    <property type="entry name" value="Zn-dependent exopeptidases"/>
    <property type="match status" value="1"/>
</dbReference>
<dbReference type="Pfam" id="PF04389">
    <property type="entry name" value="Peptidase_M28"/>
    <property type="match status" value="1"/>
</dbReference>
<dbReference type="InterPro" id="IPR003137">
    <property type="entry name" value="PA_domain"/>
</dbReference>
<dbReference type="InterPro" id="IPR007484">
    <property type="entry name" value="Peptidase_M28"/>
</dbReference>
<protein>
    <submittedName>
        <fullName evidence="5">Zn-dependent M28 family amino/carboxypeptidase</fullName>
    </submittedName>
</protein>
<dbReference type="PANTHER" id="PTHR12147:SF26">
    <property type="entry name" value="PEPTIDASE M28 DOMAIN-CONTAINING PROTEIN"/>
    <property type="match status" value="1"/>
</dbReference>
<evidence type="ECO:0000259" key="3">
    <source>
        <dbReference type="Pfam" id="PF02225"/>
    </source>
</evidence>
<evidence type="ECO:0000313" key="5">
    <source>
        <dbReference type="EMBL" id="PRY68564.1"/>
    </source>
</evidence>
<sequence>MARYGGPNGETTGSKFGQGEVNVRTRRGGGFRFGFGFATAVLVAGVVGAASPVVAAAPDPAAPVPATPVPAAPDPATPVASAPVPPADPLVVAQSITGEAVMRHLEQFQAIADAHGGSRALGTPGYALTAQYIEQQLQGAGYTTKRDEFEVVSQEILKYAVTVDGITSAPAMGVPFGATVGTGPDGVDGTIVRPVDLAGEGCRASDWAGVDAVGEIALVTLGACSFLEKSMAAATAGADALIVANTADVGLAGEFSEQDALTIPTIGVSGTQAAALTATAGTVLGITIVERTTRIPTFNVLAETSTGHRTNTVMAGAHLDSVPAGAGINDNGSGSAALLETALVLAKSGELNNQMRFAWWGAEEVGLVGSINYVGELLQNDPSELEHMVGYLNFDMVGSPNHIMGVYDANQSSYAAPLVVPPGSLRIEKLFTDYFDSIGQPWVDTPFDGRSDYFGFLLTGVPSGGLFTGADGIKTPAEAALFGGTAGLPHDPNYHTAGDRLANVDPAVLDVAARAIGFVTTTLAIDDPAIDGSATDGSAIAGPAIVGPVANGPAVNGPAINGVAPGN</sequence>
<evidence type="ECO:0000256" key="2">
    <source>
        <dbReference type="SAM" id="Phobius"/>
    </source>
</evidence>
<accession>A0A2T0VEH3</accession>
<keyword evidence="5" id="KW-0121">Carboxypeptidase</keyword>
<keyword evidence="2" id="KW-1133">Transmembrane helix</keyword>
<keyword evidence="2" id="KW-0472">Membrane</keyword>
<keyword evidence="5" id="KW-0378">Hydrolase</keyword>
<dbReference type="SUPFAM" id="SSF52025">
    <property type="entry name" value="PA domain"/>
    <property type="match status" value="1"/>
</dbReference>
<dbReference type="Proteomes" id="UP000237983">
    <property type="component" value="Unassembled WGS sequence"/>
</dbReference>
<dbReference type="GO" id="GO:0006508">
    <property type="term" value="P:proteolysis"/>
    <property type="evidence" value="ECO:0007669"/>
    <property type="project" value="InterPro"/>
</dbReference>
<keyword evidence="2" id="KW-0812">Transmembrane</keyword>
<dbReference type="InterPro" id="IPR045175">
    <property type="entry name" value="M28_fam"/>
</dbReference>
<dbReference type="GO" id="GO:0004180">
    <property type="term" value="F:carboxypeptidase activity"/>
    <property type="evidence" value="ECO:0007669"/>
    <property type="project" value="UniProtKB-KW"/>
</dbReference>
<dbReference type="AlphaFoldDB" id="A0A2T0VEH3"/>
<dbReference type="EMBL" id="PVTL01000004">
    <property type="protein sequence ID" value="PRY68564.1"/>
    <property type="molecule type" value="Genomic_DNA"/>
</dbReference>
<dbReference type="Gene3D" id="3.40.630.10">
    <property type="entry name" value="Zn peptidases"/>
    <property type="match status" value="1"/>
</dbReference>
<gene>
    <name evidence="5" type="ORF">B0I08_104267</name>
</gene>
<dbReference type="Gene3D" id="3.50.30.30">
    <property type="match status" value="1"/>
</dbReference>
<keyword evidence="6" id="KW-1185">Reference proteome</keyword>
<dbReference type="InterPro" id="IPR046450">
    <property type="entry name" value="PA_dom_sf"/>
</dbReference>